<dbReference type="EMBL" id="JBHSMI010000005">
    <property type="protein sequence ID" value="MFC5401688.1"/>
    <property type="molecule type" value="Genomic_DNA"/>
</dbReference>
<comment type="catalytic activity">
    <reaction evidence="11 12">
        <text>2 pyruvate + H(+) = (2S)-2-acetolactate + CO2</text>
        <dbReference type="Rhea" id="RHEA:25249"/>
        <dbReference type="ChEBI" id="CHEBI:15361"/>
        <dbReference type="ChEBI" id="CHEBI:15378"/>
        <dbReference type="ChEBI" id="CHEBI:16526"/>
        <dbReference type="ChEBI" id="CHEBI:58476"/>
        <dbReference type="EC" id="2.2.1.6"/>
    </reaction>
</comment>
<feature type="domain" description="Thiamine pyrophosphate enzyme central" evidence="13">
    <location>
        <begin position="205"/>
        <end position="340"/>
    </location>
</feature>
<keyword evidence="17" id="KW-1185">Reference proteome</keyword>
<dbReference type="NCBIfam" id="TIGR00118">
    <property type="entry name" value="acolac_lg"/>
    <property type="match status" value="1"/>
</dbReference>
<dbReference type="InterPro" id="IPR000399">
    <property type="entry name" value="TPP-bd_CS"/>
</dbReference>
<dbReference type="Pfam" id="PF02775">
    <property type="entry name" value="TPP_enzyme_C"/>
    <property type="match status" value="1"/>
</dbReference>
<comment type="pathway">
    <text evidence="1 12">Amino-acid biosynthesis; L-isoleucine biosynthesis; L-isoleucine from 2-oxobutanoate: step 1/4.</text>
</comment>
<dbReference type="CDD" id="cd02015">
    <property type="entry name" value="TPP_AHAS"/>
    <property type="match status" value="1"/>
</dbReference>
<dbReference type="PROSITE" id="PS00187">
    <property type="entry name" value="TPP_ENZYMES"/>
    <property type="match status" value="1"/>
</dbReference>
<dbReference type="InterPro" id="IPR012001">
    <property type="entry name" value="Thiamin_PyroP_enz_TPP-bd_dom"/>
</dbReference>
<evidence type="ECO:0000313" key="17">
    <source>
        <dbReference type="Proteomes" id="UP001596113"/>
    </source>
</evidence>
<dbReference type="SUPFAM" id="SSF52518">
    <property type="entry name" value="Thiamin diphosphate-binding fold (THDP-binding)"/>
    <property type="match status" value="2"/>
</dbReference>
<name>A0ABW0HMU5_9BACL</name>
<dbReference type="Pfam" id="PF02776">
    <property type="entry name" value="TPP_enzyme_N"/>
    <property type="match status" value="1"/>
</dbReference>
<evidence type="ECO:0000259" key="13">
    <source>
        <dbReference type="Pfam" id="PF00205"/>
    </source>
</evidence>
<evidence type="ECO:0000256" key="10">
    <source>
        <dbReference type="ARBA" id="ARBA00023304"/>
    </source>
</evidence>
<comment type="caution">
    <text evidence="16">The sequence shown here is derived from an EMBL/GenBank/DDBJ whole genome shotgun (WGS) entry which is preliminary data.</text>
</comment>
<sequence length="593" mass="63389">MNTQTSLISGSEILLRALLAEGVECVFGYPGGSVLYIYDAMHGNSDFRHLLTRHEQGAIHAADGYARSTGKIGVCLATSGPGATNLVTGIATAYMDSVPLVVVTGNVATDLIGSDAFQEADIIGITQPVTKHNFFVRNVEDLAGTIREAFHIAGTGRKGPVLIDIPKDVSAALTGFSSEEYVRAGENSLHSKAVTPNTDTLEQPLERLADALRQAERPLILCGGGVISSGASEALDELVRLTGIPVTTTLLGLGGYTGDSALWLGMPGMHGTVAANHALIHCDLLLSVGARFDDRVTMKLDSFAQKATIAHIDIDAAEIGKLVPTAIRLPGDAQEVLERLNRKLLNEPSTGGALCSMELSGRTKHDGWVAKLSALKFDYPLRYDDPGTTLKPQYVIEMLSRTTEGEAIITTDVGQHQMWTAQFYRWKRPRSLITSGGLGTMGFGFPAAIGAQIGNPGQLVISVNGDGGMQMCAQELAVCAIHRIPVKIVVLNNGTLGMIRQWQELIYSRRYSHIDLSGSPDFVKLAEAYGVPAGRAADKAEAERQWRIAMETDGPYLIDFVVSKDELVFPMVPQGSGLPDMILGTSGEAKYDG</sequence>
<dbReference type="PANTHER" id="PTHR18968:SF13">
    <property type="entry name" value="ACETOLACTATE SYNTHASE CATALYTIC SUBUNIT, MITOCHONDRIAL"/>
    <property type="match status" value="1"/>
</dbReference>
<dbReference type="Gene3D" id="3.40.50.1220">
    <property type="entry name" value="TPP-binding domain"/>
    <property type="match status" value="1"/>
</dbReference>
<evidence type="ECO:0000259" key="14">
    <source>
        <dbReference type="Pfam" id="PF02775"/>
    </source>
</evidence>
<evidence type="ECO:0000256" key="3">
    <source>
        <dbReference type="ARBA" id="ARBA00007812"/>
    </source>
</evidence>
<evidence type="ECO:0000256" key="5">
    <source>
        <dbReference type="ARBA" id="ARBA00022605"/>
    </source>
</evidence>
<keyword evidence="8 12" id="KW-0460">Magnesium</keyword>
<dbReference type="Pfam" id="PF00205">
    <property type="entry name" value="TPP_enzyme_M"/>
    <property type="match status" value="1"/>
</dbReference>
<dbReference type="Gene3D" id="3.40.50.970">
    <property type="match status" value="2"/>
</dbReference>
<evidence type="ECO:0000256" key="9">
    <source>
        <dbReference type="ARBA" id="ARBA00023052"/>
    </source>
</evidence>
<evidence type="ECO:0000256" key="8">
    <source>
        <dbReference type="ARBA" id="ARBA00022842"/>
    </source>
</evidence>
<dbReference type="InterPro" id="IPR039368">
    <property type="entry name" value="AHAS_TPP"/>
</dbReference>
<evidence type="ECO:0000256" key="6">
    <source>
        <dbReference type="ARBA" id="ARBA00022679"/>
    </source>
</evidence>
<feature type="domain" description="Thiamine pyrophosphate enzyme TPP-binding" evidence="14">
    <location>
        <begin position="412"/>
        <end position="560"/>
    </location>
</feature>
<dbReference type="InterPro" id="IPR045229">
    <property type="entry name" value="TPP_enz"/>
</dbReference>
<dbReference type="InterPro" id="IPR012846">
    <property type="entry name" value="Acetolactate_synth_lsu"/>
</dbReference>
<keyword evidence="9 12" id="KW-0786">Thiamine pyrophosphate</keyword>
<reference evidence="17" key="1">
    <citation type="journal article" date="2019" name="Int. J. Syst. Evol. Microbiol.">
        <title>The Global Catalogue of Microorganisms (GCM) 10K type strain sequencing project: providing services to taxonomists for standard genome sequencing and annotation.</title>
        <authorList>
            <consortium name="The Broad Institute Genomics Platform"/>
            <consortium name="The Broad Institute Genome Sequencing Center for Infectious Disease"/>
            <person name="Wu L."/>
            <person name="Ma J."/>
        </authorList>
    </citation>
    <scope>NUCLEOTIDE SEQUENCE [LARGE SCALE GENOMIC DNA]</scope>
    <source>
        <strain evidence="17">CGMCC 1.18575</strain>
    </source>
</reference>
<comment type="similarity">
    <text evidence="3 12">Belongs to the TPP enzyme family.</text>
</comment>
<evidence type="ECO:0000256" key="1">
    <source>
        <dbReference type="ARBA" id="ARBA00004974"/>
    </source>
</evidence>
<comment type="pathway">
    <text evidence="2 12">Amino-acid biosynthesis; L-valine biosynthesis; L-valine from pyruvate: step 1/4.</text>
</comment>
<dbReference type="InterPro" id="IPR029035">
    <property type="entry name" value="DHS-like_NAD/FAD-binding_dom"/>
</dbReference>
<gene>
    <name evidence="16" type="primary">ilvB</name>
    <name evidence="16" type="ORF">ACFPOF_02995</name>
</gene>
<comment type="cofactor">
    <cofactor evidence="12">
        <name>thiamine diphosphate</name>
        <dbReference type="ChEBI" id="CHEBI:58937"/>
    </cofactor>
    <text evidence="12">Binds 1 thiamine pyrophosphate per subunit.</text>
</comment>
<dbReference type="Proteomes" id="UP001596113">
    <property type="component" value="Unassembled WGS sequence"/>
</dbReference>
<dbReference type="InterPro" id="IPR012000">
    <property type="entry name" value="Thiamin_PyroP_enz_cen_dom"/>
</dbReference>
<organism evidence="16 17">
    <name type="scientific">Cohnella soli</name>
    <dbReference type="NCBI Taxonomy" id="425005"/>
    <lineage>
        <taxon>Bacteria</taxon>
        <taxon>Bacillati</taxon>
        <taxon>Bacillota</taxon>
        <taxon>Bacilli</taxon>
        <taxon>Bacillales</taxon>
        <taxon>Paenibacillaceae</taxon>
        <taxon>Cohnella</taxon>
    </lineage>
</organism>
<dbReference type="RefSeq" id="WP_378129485.1">
    <property type="nucleotide sequence ID" value="NZ_JBHSMI010000005.1"/>
</dbReference>
<evidence type="ECO:0000259" key="15">
    <source>
        <dbReference type="Pfam" id="PF02776"/>
    </source>
</evidence>
<evidence type="ECO:0000256" key="4">
    <source>
        <dbReference type="ARBA" id="ARBA00013145"/>
    </source>
</evidence>
<dbReference type="EC" id="2.2.1.6" evidence="4 12"/>
<evidence type="ECO:0000256" key="7">
    <source>
        <dbReference type="ARBA" id="ARBA00022723"/>
    </source>
</evidence>
<proteinExistence type="inferred from homology"/>
<comment type="cofactor">
    <cofactor evidence="12">
        <name>Mg(2+)</name>
        <dbReference type="ChEBI" id="CHEBI:18420"/>
    </cofactor>
    <text evidence="12">Binds 1 Mg(2+) ion per subunit.</text>
</comment>
<protein>
    <recommendedName>
        <fullName evidence="4 12">Acetolactate synthase</fullName>
        <ecNumber evidence="4 12">2.2.1.6</ecNumber>
    </recommendedName>
</protein>
<keyword evidence="10 12" id="KW-0100">Branched-chain amino acid biosynthesis</keyword>
<dbReference type="GO" id="GO:0003984">
    <property type="term" value="F:acetolactate synthase activity"/>
    <property type="evidence" value="ECO:0007669"/>
    <property type="project" value="UniProtKB-EC"/>
</dbReference>
<dbReference type="PANTHER" id="PTHR18968">
    <property type="entry name" value="THIAMINE PYROPHOSPHATE ENZYMES"/>
    <property type="match status" value="1"/>
</dbReference>
<evidence type="ECO:0000256" key="2">
    <source>
        <dbReference type="ARBA" id="ARBA00005025"/>
    </source>
</evidence>
<dbReference type="InterPro" id="IPR029061">
    <property type="entry name" value="THDP-binding"/>
</dbReference>
<dbReference type="SUPFAM" id="SSF52467">
    <property type="entry name" value="DHS-like NAD/FAD-binding domain"/>
    <property type="match status" value="1"/>
</dbReference>
<feature type="domain" description="Thiamine pyrophosphate enzyme N-terminal TPP-binding" evidence="15">
    <location>
        <begin position="9"/>
        <end position="123"/>
    </location>
</feature>
<evidence type="ECO:0000313" key="16">
    <source>
        <dbReference type="EMBL" id="MFC5401688.1"/>
    </source>
</evidence>
<evidence type="ECO:0000256" key="12">
    <source>
        <dbReference type="RuleBase" id="RU003591"/>
    </source>
</evidence>
<keyword evidence="6 12" id="KW-0808">Transferase</keyword>
<dbReference type="InterPro" id="IPR011766">
    <property type="entry name" value="TPP_enzyme_TPP-bd"/>
</dbReference>
<keyword evidence="5 12" id="KW-0028">Amino-acid biosynthesis</keyword>
<keyword evidence="7 12" id="KW-0479">Metal-binding</keyword>
<dbReference type="CDD" id="cd07035">
    <property type="entry name" value="TPP_PYR_POX_like"/>
    <property type="match status" value="1"/>
</dbReference>
<evidence type="ECO:0000256" key="11">
    <source>
        <dbReference type="ARBA" id="ARBA00048670"/>
    </source>
</evidence>
<accession>A0ABW0HMU5</accession>